<evidence type="ECO:0000313" key="3">
    <source>
        <dbReference type="Proteomes" id="UP000654604"/>
    </source>
</evidence>
<proteinExistence type="predicted"/>
<dbReference type="InterPro" id="IPR040198">
    <property type="entry name" value="Fido_containing"/>
</dbReference>
<dbReference type="Proteomes" id="UP000654604">
    <property type="component" value="Unassembled WGS sequence"/>
</dbReference>
<keyword evidence="3" id="KW-1185">Reference proteome</keyword>
<protein>
    <submittedName>
        <fullName evidence="2">Fic family protein</fullName>
    </submittedName>
</protein>
<feature type="domain" description="Fido" evidence="1">
    <location>
        <begin position="94"/>
        <end position="239"/>
    </location>
</feature>
<accession>A0ABR9V6G1</accession>
<sequence length="320" mass="37333">MNQSNCDSIHKRKKLLDELGKLPEAIVENQEWLYMLEEDTRHSLSIEGYFATEEELKAVLQGKKTQPEILNYYRTSQFVYDLGLQYHREESVFLDLALIRTIHSQLLRGIDQYSYYCGKFRVNAITIHGAKVKPPEFEIESYVKIFCKYTKSCLKTYPILEALSRIHTLFESIHPFQDGNGRVGRILLNYLAISQGYPPIVIKGVELSQRNQYYQALESADIGFHQKFSSPNLSDIKTQIDIGDFNLLKELLYLGLKPRLEHMIISALESKESLLPLKDLAIHFQVKETTLRQWIKRDKLIAIKKHNKLYSHPKLYLDYT</sequence>
<dbReference type="EMBL" id="JADEWC010000033">
    <property type="protein sequence ID" value="MBE9223484.1"/>
    <property type="molecule type" value="Genomic_DNA"/>
</dbReference>
<evidence type="ECO:0000259" key="1">
    <source>
        <dbReference type="PROSITE" id="PS51459"/>
    </source>
</evidence>
<dbReference type="PROSITE" id="PS51459">
    <property type="entry name" value="FIDO"/>
    <property type="match status" value="1"/>
</dbReference>
<reference evidence="2 3" key="1">
    <citation type="submission" date="2020-10" db="EMBL/GenBank/DDBJ databases">
        <authorList>
            <person name="Castelo-Branco R."/>
            <person name="Eusebio N."/>
            <person name="Adriana R."/>
            <person name="Vieira A."/>
            <person name="Brugerolle De Fraissinette N."/>
            <person name="Rezende De Castro R."/>
            <person name="Schneider M.P."/>
            <person name="Vasconcelos V."/>
            <person name="Leao P.N."/>
        </authorList>
    </citation>
    <scope>NUCLEOTIDE SEQUENCE [LARGE SCALE GENOMIC DNA]</scope>
    <source>
        <strain evidence="2 3">LEGE 03274</strain>
    </source>
</reference>
<dbReference type="SUPFAM" id="SSF140931">
    <property type="entry name" value="Fic-like"/>
    <property type="match status" value="1"/>
</dbReference>
<dbReference type="InterPro" id="IPR036597">
    <property type="entry name" value="Fido-like_dom_sf"/>
</dbReference>
<dbReference type="PANTHER" id="PTHR13504:SF38">
    <property type="entry name" value="FIDO DOMAIN-CONTAINING PROTEIN"/>
    <property type="match status" value="1"/>
</dbReference>
<dbReference type="PANTHER" id="PTHR13504">
    <property type="entry name" value="FIDO DOMAIN-CONTAINING PROTEIN DDB_G0283145"/>
    <property type="match status" value="1"/>
</dbReference>
<dbReference type="InterPro" id="IPR003812">
    <property type="entry name" value="Fido"/>
</dbReference>
<gene>
    <name evidence="2" type="ORF">IQ215_12330</name>
</gene>
<dbReference type="Pfam" id="PF02661">
    <property type="entry name" value="Fic"/>
    <property type="match status" value="1"/>
</dbReference>
<evidence type="ECO:0000313" key="2">
    <source>
        <dbReference type="EMBL" id="MBE9223484.1"/>
    </source>
</evidence>
<comment type="caution">
    <text evidence="2">The sequence shown here is derived from an EMBL/GenBank/DDBJ whole genome shotgun (WGS) entry which is preliminary data.</text>
</comment>
<organism evidence="2 3">
    <name type="scientific">Cyanobacterium stanieri LEGE 03274</name>
    <dbReference type="NCBI Taxonomy" id="1828756"/>
    <lineage>
        <taxon>Bacteria</taxon>
        <taxon>Bacillati</taxon>
        <taxon>Cyanobacteriota</taxon>
        <taxon>Cyanophyceae</taxon>
        <taxon>Oscillatoriophycideae</taxon>
        <taxon>Chroococcales</taxon>
        <taxon>Geminocystaceae</taxon>
        <taxon>Cyanobacterium</taxon>
    </lineage>
</organism>
<dbReference type="Gene3D" id="1.10.3290.10">
    <property type="entry name" value="Fido-like domain"/>
    <property type="match status" value="1"/>
</dbReference>
<name>A0ABR9V6G1_9CHRO</name>
<dbReference type="RefSeq" id="WP_193801721.1">
    <property type="nucleotide sequence ID" value="NZ_JADEWC010000033.1"/>
</dbReference>